<reference evidence="3" key="2">
    <citation type="submission" date="2020-10" db="EMBL/GenBank/DDBJ databases">
        <title>Mucilaginibacter sp. nov., isolated from soil.</title>
        <authorList>
            <person name="Jeon C.O."/>
        </authorList>
    </citation>
    <scope>NUCLEOTIDE SEQUENCE</scope>
    <source>
        <strain evidence="3">R11</strain>
    </source>
</reference>
<gene>
    <name evidence="3" type="ORF">GSY63_12800</name>
</gene>
<evidence type="ECO:0000259" key="2">
    <source>
        <dbReference type="PROSITE" id="PS50853"/>
    </source>
</evidence>
<dbReference type="InterPro" id="IPR013783">
    <property type="entry name" value="Ig-like_fold"/>
</dbReference>
<keyword evidence="1" id="KW-0732">Signal</keyword>
<feature type="non-terminal residue" evidence="3">
    <location>
        <position position="947"/>
    </location>
</feature>
<feature type="chain" id="PRO_5036855716" description="Fibronectin type-III domain-containing protein" evidence="1">
    <location>
        <begin position="20"/>
        <end position="947"/>
    </location>
</feature>
<evidence type="ECO:0000313" key="3">
    <source>
        <dbReference type="EMBL" id="NCD70239.1"/>
    </source>
</evidence>
<dbReference type="SUPFAM" id="SSF49265">
    <property type="entry name" value="Fibronectin type III"/>
    <property type="match status" value="1"/>
</dbReference>
<comment type="caution">
    <text evidence="3">The sequence shown here is derived from an EMBL/GenBank/DDBJ whole genome shotgun (WGS) entry which is preliminary data.</text>
</comment>
<dbReference type="InterPro" id="IPR058094">
    <property type="entry name" value="Ig-like_OmpL47-like"/>
</dbReference>
<feature type="domain" description="Fibronectin type-III" evidence="2">
    <location>
        <begin position="141"/>
        <end position="239"/>
    </location>
</feature>
<dbReference type="PANTHER" id="PTHR34677">
    <property type="match status" value="1"/>
</dbReference>
<reference evidence="3" key="1">
    <citation type="submission" date="2020-01" db="EMBL/GenBank/DDBJ databases">
        <authorList>
            <person name="Seo Y.L."/>
        </authorList>
    </citation>
    <scope>NUCLEOTIDE SEQUENCE</scope>
    <source>
        <strain evidence="3">R11</strain>
    </source>
</reference>
<dbReference type="Pfam" id="PF18676">
    <property type="entry name" value="MBG_2"/>
    <property type="match status" value="3"/>
</dbReference>
<keyword evidence="4" id="KW-1185">Reference proteome</keyword>
<evidence type="ECO:0000313" key="4">
    <source>
        <dbReference type="Proteomes" id="UP000638732"/>
    </source>
</evidence>
<dbReference type="AlphaFoldDB" id="A0A966DV60"/>
<accession>A0A966DV60</accession>
<dbReference type="InterPro" id="IPR003961">
    <property type="entry name" value="FN3_dom"/>
</dbReference>
<dbReference type="Gene3D" id="2.60.40.10">
    <property type="entry name" value="Immunoglobulins"/>
    <property type="match status" value="2"/>
</dbReference>
<dbReference type="InterPro" id="IPR041286">
    <property type="entry name" value="MBG_2"/>
</dbReference>
<dbReference type="InterPro" id="IPR044048">
    <property type="entry name" value="Big_12"/>
</dbReference>
<organism evidence="3 4">
    <name type="scientific">Mucilaginibacter agri</name>
    <dbReference type="NCBI Taxonomy" id="2695265"/>
    <lineage>
        <taxon>Bacteria</taxon>
        <taxon>Pseudomonadati</taxon>
        <taxon>Bacteroidota</taxon>
        <taxon>Sphingobacteriia</taxon>
        <taxon>Sphingobacteriales</taxon>
        <taxon>Sphingobacteriaceae</taxon>
        <taxon>Mucilaginibacter</taxon>
    </lineage>
</organism>
<dbReference type="PANTHER" id="PTHR34677:SF3">
    <property type="entry name" value="BACTERIAL IG-LIKE DOMAIN-CONTAINING PROTEIN"/>
    <property type="match status" value="1"/>
</dbReference>
<dbReference type="Pfam" id="PF19078">
    <property type="entry name" value="Big_12"/>
    <property type="match status" value="1"/>
</dbReference>
<dbReference type="Proteomes" id="UP000638732">
    <property type="component" value="Unassembled WGS sequence"/>
</dbReference>
<dbReference type="NCBIfam" id="NF047446">
    <property type="entry name" value="barrel_OmpL47"/>
    <property type="match status" value="1"/>
</dbReference>
<dbReference type="EMBL" id="WWEO01000042">
    <property type="protein sequence ID" value="NCD70239.1"/>
    <property type="molecule type" value="Genomic_DNA"/>
</dbReference>
<dbReference type="RefSeq" id="WP_166586201.1">
    <property type="nucleotide sequence ID" value="NZ_WWEO01000042.1"/>
</dbReference>
<feature type="domain" description="Fibronectin type-III" evidence="2">
    <location>
        <begin position="526"/>
        <end position="624"/>
    </location>
</feature>
<dbReference type="Gene3D" id="3.30.160.710">
    <property type="match status" value="3"/>
</dbReference>
<evidence type="ECO:0000256" key="1">
    <source>
        <dbReference type="SAM" id="SignalP"/>
    </source>
</evidence>
<name>A0A966DV60_9SPHI</name>
<dbReference type="PROSITE" id="PS50853">
    <property type="entry name" value="FN3"/>
    <property type="match status" value="2"/>
</dbReference>
<sequence>MKKILLFLLVLVGTINAYAQSITFSDAFESNIVMTRLSVQDGTGRYIYSTYPAMSASAYDAIYQTRWNTSLNRWEIIFGASGVGPAPTYTLITPDVEWYASGSGSPYPPDLTSGNWQAGPWGGGTLILTSASGQLSGSTVAPTVTTGASSGITSSTATLVGNVSSDGGASVTEKGIVYSTSANPTTSDSKVTNGTGTGAISVNVSSLAAGTTYHYRAYAINSVGTSYGTDASFTTSAAAVTVSSVTRLEGTPTNTGNVSFNAVFSGSVTGVTASSFSLTTTGTLTAAAISAVSGSGTTYTVTVNTGIGDGTLRLNVTGIGVSPTISNIPYTAGEVYTIDKTLPTISITGNPPSITNSSSATFTFTGTDASGIASYQSSLDGGPYNTSTSPISFIGLAAGAHTFSLRSVDMAGNTSLPASYTWTIDETSPTLTITSSAGASGGTTSISPIPFTATFSESVTGFTAADLVISNGTASGFSGSGTTYAFNVTPSASGAVTVNIPAAVAQDAAGNNNAAATQFSISYVTAPTVTTGASSSITSSGATLAGNVSSDGSASVTEKGVVYSTSANPTISDLKATNGTGTGAISVGVSGLAASTTYHYRAYATNSVGTSYGADASFTTSAAAASITTTGSFTVLTTTYGAASSGSSISVTGTGLSAGITVTPSNPAFEVSSDGTTYSSGFTAGSSGTVSLTLYVRLKSTASAGSYNAGGVGLSSGAVNQTVNIPTSMVSPAPLTIAANNQTKVYGAAVPTLVASYTGFVNGDTPASLTIVPTLSTTATPASSVAGSPYAITASGAVDANYTITYVAGTLTVTPASLTITANNKIKVYGAAVPILTASYTGFVNGDTPLSLTTSPILSTTATPASSVAGSPYAITASGAVNANYTISYVPGALTVTPASLMITADNQTKVYGAAVPALTASYAGFVNGDTPISLNTLPTLSTTATS</sequence>
<feature type="signal peptide" evidence="1">
    <location>
        <begin position="1"/>
        <end position="19"/>
    </location>
</feature>
<dbReference type="InterPro" id="IPR036116">
    <property type="entry name" value="FN3_sf"/>
</dbReference>
<protein>
    <recommendedName>
        <fullName evidence="2">Fibronectin type-III domain-containing protein</fullName>
    </recommendedName>
</protein>
<proteinExistence type="predicted"/>